<organism evidence="2 3">
    <name type="scientific">Kushneria konosiri</name>
    <dbReference type="NCBI Taxonomy" id="698828"/>
    <lineage>
        <taxon>Bacteria</taxon>
        <taxon>Pseudomonadati</taxon>
        <taxon>Pseudomonadota</taxon>
        <taxon>Gammaproteobacteria</taxon>
        <taxon>Oceanospirillales</taxon>
        <taxon>Halomonadaceae</taxon>
        <taxon>Kushneria</taxon>
    </lineage>
</organism>
<dbReference type="Pfam" id="PF13088">
    <property type="entry name" value="BNR_2"/>
    <property type="match status" value="1"/>
</dbReference>
<name>A0A2Z2H2W9_9GAMM</name>
<dbReference type="OrthoDB" id="9813892at2"/>
<protein>
    <recommendedName>
        <fullName evidence="1">Sialidase domain-containing protein</fullName>
    </recommendedName>
</protein>
<dbReference type="KEGG" id="kus:B9G99_00080"/>
<proteinExistence type="predicted"/>
<evidence type="ECO:0000313" key="3">
    <source>
        <dbReference type="Proteomes" id="UP000250025"/>
    </source>
</evidence>
<evidence type="ECO:0000313" key="2">
    <source>
        <dbReference type="EMBL" id="ARS51493.1"/>
    </source>
</evidence>
<keyword evidence="3" id="KW-1185">Reference proteome</keyword>
<sequence length="502" mass="54352">MAEANAKYGAVGIDEILNSSGTRVLVEEIPQAVQDASDYAKRRDDLLTKKEAASISDQSKAKFYVNQAELNEGMYDHFGIMDKTLAGAPYLIYRRGTTHATDAGKAVFRTLKKDGTWTDAGVVLADSDLDYRDPAGGTLPSGRIILGSLVRNVSDSGYNRVVILSSDDDGGTWVERQRIPLDGFEYKFIWGKLVMFEGRAAITAYCKDLSGNYQLKLIVSDDNGDSWQEGPVIYSGSNYYNETTVQYLGGGQAVAISRVAGGSGGNLRVWRSTNSGVTWSDSGYLSSPDGDSTHTLVSPSSSYVVNAQGEPVILLFYGDRTDGYVMMRHIGLRDLISGKAWSLRKQIIKLQVRLGYQTQVVYGNRVLMNAFTEPSSSLAYPVLTEVRIPDIGHLTGGWVDFTPSNGWTINTDGAFQKTPGYRINGDLVELRGVVKGGPVGSSASQAVTVLPEGFRPLVRTMFSTWCQGGAARVDVHAGGAVSVIVASDVAYVSLDNIRFSKT</sequence>
<accession>A0A2Z2H2W9</accession>
<reference evidence="2 3" key="1">
    <citation type="journal article" date="2017" name="Int. J. Syst. Evol. Microbiol.">
        <title>Kushneria konosiri sp. nov., isolated from the Korean salt-fermented seafood Daemi-jeot.</title>
        <authorList>
            <person name="Yun J.H."/>
            <person name="Park S.K."/>
            <person name="Lee J.Y."/>
            <person name="Jung M.J."/>
            <person name="Bae J.W."/>
        </authorList>
    </citation>
    <scope>NUCLEOTIDE SEQUENCE [LARGE SCALE GENOMIC DNA]</scope>
    <source>
        <strain evidence="2 3">X49</strain>
    </source>
</reference>
<dbReference type="CDD" id="cd15482">
    <property type="entry name" value="Sialidase_non-viral"/>
    <property type="match status" value="1"/>
</dbReference>
<gene>
    <name evidence="2" type="ORF">B9G99_00080</name>
</gene>
<dbReference type="AlphaFoldDB" id="A0A2Z2H2W9"/>
<feature type="domain" description="Sialidase" evidence="1">
    <location>
        <begin position="112"/>
        <end position="307"/>
    </location>
</feature>
<dbReference type="RefSeq" id="WP_086620200.1">
    <property type="nucleotide sequence ID" value="NZ_CP021323.1"/>
</dbReference>
<dbReference type="InterPro" id="IPR011040">
    <property type="entry name" value="Sialidase"/>
</dbReference>
<dbReference type="SUPFAM" id="SSF50939">
    <property type="entry name" value="Sialidases"/>
    <property type="match status" value="1"/>
</dbReference>
<evidence type="ECO:0000259" key="1">
    <source>
        <dbReference type="Pfam" id="PF13088"/>
    </source>
</evidence>
<dbReference type="InterPro" id="IPR036278">
    <property type="entry name" value="Sialidase_sf"/>
</dbReference>
<dbReference type="EMBL" id="CP021323">
    <property type="protein sequence ID" value="ARS51493.1"/>
    <property type="molecule type" value="Genomic_DNA"/>
</dbReference>
<dbReference type="Gene3D" id="2.120.10.10">
    <property type="match status" value="1"/>
</dbReference>
<dbReference type="Proteomes" id="UP000250025">
    <property type="component" value="Chromosome"/>
</dbReference>